<dbReference type="InterPro" id="IPR003339">
    <property type="entry name" value="ABC/ECF_trnsptr_transmembrane"/>
</dbReference>
<evidence type="ECO:0000256" key="6">
    <source>
        <dbReference type="SAM" id="Phobius"/>
    </source>
</evidence>
<keyword evidence="2" id="KW-1003">Cell membrane</keyword>
<keyword evidence="3 6" id="KW-0812">Transmembrane</keyword>
<dbReference type="Pfam" id="PF02361">
    <property type="entry name" value="CbiQ"/>
    <property type="match status" value="1"/>
</dbReference>
<accession>A0A832SUY0</accession>
<dbReference type="PANTHER" id="PTHR34857">
    <property type="entry name" value="SLL0384 PROTEIN"/>
    <property type="match status" value="1"/>
</dbReference>
<feature type="transmembrane region" description="Helical" evidence="6">
    <location>
        <begin position="256"/>
        <end position="272"/>
    </location>
</feature>
<dbReference type="InterPro" id="IPR051611">
    <property type="entry name" value="ECF_transporter_component"/>
</dbReference>
<proteinExistence type="predicted"/>
<comment type="caution">
    <text evidence="7">The sequence shown here is derived from an EMBL/GenBank/DDBJ whole genome shotgun (WGS) entry which is preliminary data.</text>
</comment>
<dbReference type="GO" id="GO:0043190">
    <property type="term" value="C:ATP-binding cassette (ABC) transporter complex"/>
    <property type="evidence" value="ECO:0007669"/>
    <property type="project" value="InterPro"/>
</dbReference>
<sequence length="277" mass="31752">MNNKLFDKTIEHVIKYLNENIFFEKYTRISGLLQNIESRIKIISLVIFLVGSVLSKHILTLIIFNSIALILAYLSNIPLLQYLKRVYVFIPIFAGIIAIPVMFNFMTPGKDVFVILNNPHISITYEGLIYAITFTLRVATCVSFAVLIPITTQWNKVTSAIHKLGVPEVVITITNLAYRYIFLLLNFVLDMMYSRKSRVVNKLGMVESWKEAGKAIGALFIKTYQMGEDTYYAMLSRGYNGEIKHIYREEIKIKDIAFLLFSIIITALLVLFDRGIL</sequence>
<evidence type="ECO:0000256" key="4">
    <source>
        <dbReference type="ARBA" id="ARBA00022989"/>
    </source>
</evidence>
<evidence type="ECO:0000256" key="2">
    <source>
        <dbReference type="ARBA" id="ARBA00022475"/>
    </source>
</evidence>
<dbReference type="GO" id="GO:0006824">
    <property type="term" value="P:cobalt ion transport"/>
    <property type="evidence" value="ECO:0007669"/>
    <property type="project" value="InterPro"/>
</dbReference>
<name>A0A832SUY0_9EURY</name>
<keyword evidence="4 6" id="KW-1133">Transmembrane helix</keyword>
<feature type="transmembrane region" description="Helical" evidence="6">
    <location>
        <begin position="42"/>
        <end position="74"/>
    </location>
</feature>
<dbReference type="InterPro" id="IPR012809">
    <property type="entry name" value="ECF_CbiQ"/>
</dbReference>
<evidence type="ECO:0000313" key="8">
    <source>
        <dbReference type="Proteomes" id="UP000645676"/>
    </source>
</evidence>
<keyword evidence="5 6" id="KW-0472">Membrane</keyword>
<dbReference type="Proteomes" id="UP000645676">
    <property type="component" value="Unassembled WGS sequence"/>
</dbReference>
<feature type="transmembrane region" description="Helical" evidence="6">
    <location>
        <begin position="170"/>
        <end position="189"/>
    </location>
</feature>
<reference evidence="7" key="1">
    <citation type="journal article" date="2020" name="bioRxiv">
        <title>A rank-normalized archaeal taxonomy based on genome phylogeny resolves widespread incomplete and uneven classifications.</title>
        <authorList>
            <person name="Rinke C."/>
            <person name="Chuvochina M."/>
            <person name="Mussig A.J."/>
            <person name="Chaumeil P.-A."/>
            <person name="Waite D.W."/>
            <person name="Whitman W.B."/>
            <person name="Parks D.H."/>
            <person name="Hugenholtz P."/>
        </authorList>
    </citation>
    <scope>NUCLEOTIDE SEQUENCE</scope>
    <source>
        <strain evidence="7">UBA8849</strain>
    </source>
</reference>
<evidence type="ECO:0000256" key="5">
    <source>
        <dbReference type="ARBA" id="ARBA00023136"/>
    </source>
</evidence>
<dbReference type="PANTHER" id="PTHR34857:SF2">
    <property type="entry name" value="SLL0384 PROTEIN"/>
    <property type="match status" value="1"/>
</dbReference>
<dbReference type="AlphaFoldDB" id="A0A832SUY0"/>
<feature type="transmembrane region" description="Helical" evidence="6">
    <location>
        <begin position="86"/>
        <end position="106"/>
    </location>
</feature>
<evidence type="ECO:0000313" key="7">
    <source>
        <dbReference type="EMBL" id="HII59207.1"/>
    </source>
</evidence>
<gene>
    <name evidence="7" type="primary">cbiQ</name>
    <name evidence="7" type="ORF">HA335_01285</name>
</gene>
<dbReference type="NCBIfam" id="TIGR02454">
    <property type="entry name" value="ECF_T_CbiQ"/>
    <property type="match status" value="1"/>
</dbReference>
<comment type="subcellular location">
    <subcellularLocation>
        <location evidence="1">Cell membrane</location>
        <topology evidence="1">Multi-pass membrane protein</topology>
    </subcellularLocation>
</comment>
<evidence type="ECO:0000256" key="1">
    <source>
        <dbReference type="ARBA" id="ARBA00004651"/>
    </source>
</evidence>
<dbReference type="CDD" id="cd16914">
    <property type="entry name" value="EcfT"/>
    <property type="match status" value="1"/>
</dbReference>
<evidence type="ECO:0000256" key="3">
    <source>
        <dbReference type="ARBA" id="ARBA00022692"/>
    </source>
</evidence>
<organism evidence="7 8">
    <name type="scientific">Methanocaldococcus jannaschii</name>
    <dbReference type="NCBI Taxonomy" id="2190"/>
    <lineage>
        <taxon>Archaea</taxon>
        <taxon>Methanobacteriati</taxon>
        <taxon>Methanobacteriota</taxon>
        <taxon>Methanomada group</taxon>
        <taxon>Methanococci</taxon>
        <taxon>Methanococcales</taxon>
        <taxon>Methanocaldococcaceae</taxon>
        <taxon>Methanocaldococcus</taxon>
    </lineage>
</organism>
<feature type="transmembrane region" description="Helical" evidence="6">
    <location>
        <begin position="127"/>
        <end position="150"/>
    </location>
</feature>
<protein>
    <submittedName>
        <fullName evidence="7">Cobalt ECF transporter T component CbiQ</fullName>
    </submittedName>
</protein>
<dbReference type="EMBL" id="DUJR01000005">
    <property type="protein sequence ID" value="HII59207.1"/>
    <property type="molecule type" value="Genomic_DNA"/>
</dbReference>